<gene>
    <name evidence="1" type="ORF">SSCSM1_105</name>
</gene>
<sequence>MEEQVIDCVSGIIDWARERVMDEDLDWVDARSIAMEFKEWLDEDEIDLLYLDKLD</sequence>
<organism evidence="1 2">
    <name type="scientific">Synechococcus phage S-SCSM1</name>
    <dbReference type="NCBI Taxonomy" id="2588487"/>
    <lineage>
        <taxon>Viruses</taxon>
        <taxon>Duplodnaviria</taxon>
        <taxon>Heunggongvirae</taxon>
        <taxon>Uroviricota</taxon>
        <taxon>Caudoviricetes</taxon>
        <taxon>Pantevenvirales</taxon>
        <taxon>Kyanoviridae</taxon>
        <taxon>Zhoulongquanvirus</taxon>
        <taxon>Zhoulongquanvirus esscess</taxon>
    </lineage>
</organism>
<evidence type="ECO:0000313" key="2">
    <source>
        <dbReference type="Proteomes" id="UP000515683"/>
    </source>
</evidence>
<keyword evidence="2" id="KW-1185">Reference proteome</keyword>
<protein>
    <submittedName>
        <fullName evidence="1">Uncharacterized protein</fullName>
    </submittedName>
</protein>
<name>A0A6M2ZHN2_9CAUD</name>
<dbReference type="EMBL" id="MK867354">
    <property type="protein sequence ID" value="QFG06362.1"/>
    <property type="molecule type" value="Genomic_DNA"/>
</dbReference>
<proteinExistence type="predicted"/>
<reference evidence="1" key="1">
    <citation type="submission" date="2019-04" db="EMBL/GenBank/DDBJ databases">
        <title>Genomic and proteomic characterization of cyanophage S-SCSM1 provides new insights into understanding the viral gene diversity and phage-host interactions.</title>
        <authorList>
            <person name="Wang Q."/>
            <person name="Xu Y."/>
            <person name="Jiao N."/>
            <person name="Zhang R."/>
        </authorList>
    </citation>
    <scope>NUCLEOTIDE SEQUENCE [LARGE SCALE GENOMIC DNA]</scope>
</reference>
<evidence type="ECO:0000313" key="1">
    <source>
        <dbReference type="EMBL" id="QFG06362.1"/>
    </source>
</evidence>
<accession>A0A6M2ZHN2</accession>
<dbReference type="Proteomes" id="UP000515683">
    <property type="component" value="Segment"/>
</dbReference>